<sequence length="130" mass="15117">MKRNFMAFSNCCVHKRMTLSDLVSLLFLVEMSPSPRHVVRFWSQRLMNSVIETWDPVTIFRSVKYFTQLSFVMFLNSTSSSDLSPVASLLSLMLCMIITFAWLCLVMFPWTNCFPMKLWKMSTTVMTIGC</sequence>
<keyword evidence="1" id="KW-0812">Transmembrane</keyword>
<dbReference type="EMBL" id="HBUF01385958">
    <property type="protein sequence ID" value="CAG6732181.1"/>
    <property type="molecule type" value="Transcribed_RNA"/>
</dbReference>
<protein>
    <submittedName>
        <fullName evidence="2">Uncharacterized protein</fullName>
    </submittedName>
</protein>
<accession>A0A8D8Q063</accession>
<proteinExistence type="predicted"/>
<feature type="transmembrane region" description="Helical" evidence="1">
    <location>
        <begin position="86"/>
        <end position="111"/>
    </location>
</feature>
<evidence type="ECO:0000256" key="1">
    <source>
        <dbReference type="SAM" id="Phobius"/>
    </source>
</evidence>
<evidence type="ECO:0000313" key="2">
    <source>
        <dbReference type="EMBL" id="CAG6620410.1"/>
    </source>
</evidence>
<dbReference type="AlphaFoldDB" id="A0A8D8Q063"/>
<dbReference type="EMBL" id="HBUF01047657">
    <property type="protein sequence ID" value="CAG6620408.1"/>
    <property type="molecule type" value="Transcribed_RNA"/>
</dbReference>
<organism evidence="2">
    <name type="scientific">Cacopsylla melanoneura</name>
    <dbReference type="NCBI Taxonomy" id="428564"/>
    <lineage>
        <taxon>Eukaryota</taxon>
        <taxon>Metazoa</taxon>
        <taxon>Ecdysozoa</taxon>
        <taxon>Arthropoda</taxon>
        <taxon>Hexapoda</taxon>
        <taxon>Insecta</taxon>
        <taxon>Pterygota</taxon>
        <taxon>Neoptera</taxon>
        <taxon>Paraneoptera</taxon>
        <taxon>Hemiptera</taxon>
        <taxon>Sternorrhyncha</taxon>
        <taxon>Psylloidea</taxon>
        <taxon>Psyllidae</taxon>
        <taxon>Psyllinae</taxon>
        <taxon>Cacopsylla</taxon>
    </lineage>
</organism>
<name>A0A8D8Q063_9HEMI</name>
<keyword evidence="1" id="KW-1133">Transmembrane helix</keyword>
<dbReference type="EMBL" id="HBUF01536294">
    <property type="protein sequence ID" value="CAG6753449.1"/>
    <property type="molecule type" value="Transcribed_RNA"/>
</dbReference>
<reference evidence="2" key="1">
    <citation type="submission" date="2021-05" db="EMBL/GenBank/DDBJ databases">
        <authorList>
            <person name="Alioto T."/>
            <person name="Alioto T."/>
            <person name="Gomez Garrido J."/>
        </authorList>
    </citation>
    <scope>NUCLEOTIDE SEQUENCE</scope>
</reference>
<dbReference type="EMBL" id="HBUF01536295">
    <property type="protein sequence ID" value="CAG6753451.1"/>
    <property type="molecule type" value="Transcribed_RNA"/>
</dbReference>
<dbReference type="EMBL" id="HBUF01385957">
    <property type="protein sequence ID" value="CAG6732179.1"/>
    <property type="molecule type" value="Transcribed_RNA"/>
</dbReference>
<keyword evidence="1" id="KW-0472">Membrane</keyword>
<dbReference type="EMBL" id="HBUF01047656">
    <property type="protein sequence ID" value="CAG6620406.1"/>
    <property type="molecule type" value="Transcribed_RNA"/>
</dbReference>
<dbReference type="EMBL" id="HBUF01047658">
    <property type="protein sequence ID" value="CAG6620410.1"/>
    <property type="molecule type" value="Transcribed_RNA"/>
</dbReference>